<gene>
    <name evidence="6" type="ORF">EMPS_01110</name>
</gene>
<feature type="compositionally biased region" description="Low complexity" evidence="4">
    <location>
        <begin position="824"/>
        <end position="834"/>
    </location>
</feature>
<evidence type="ECO:0000256" key="3">
    <source>
        <dbReference type="RuleBase" id="RU363067"/>
    </source>
</evidence>
<reference evidence="6" key="1">
    <citation type="submission" date="2021-11" db="EMBL/GenBank/DDBJ databases">
        <authorList>
            <person name="Herlambang A."/>
            <person name="Guo Y."/>
            <person name="Takashima Y."/>
            <person name="Nishizawa T."/>
        </authorList>
    </citation>
    <scope>NUCLEOTIDE SEQUENCE</scope>
    <source>
        <strain evidence="6">E1425</strain>
    </source>
</reference>
<dbReference type="Gene3D" id="1.10.1300.10">
    <property type="entry name" value="3'5'-cyclic nucleotide phosphodiesterase, catalytic domain"/>
    <property type="match status" value="1"/>
</dbReference>
<feature type="region of interest" description="Disordered" evidence="4">
    <location>
        <begin position="451"/>
        <end position="482"/>
    </location>
</feature>
<organism evidence="6 7">
    <name type="scientific">Entomortierella parvispora</name>
    <dbReference type="NCBI Taxonomy" id="205924"/>
    <lineage>
        <taxon>Eukaryota</taxon>
        <taxon>Fungi</taxon>
        <taxon>Fungi incertae sedis</taxon>
        <taxon>Mucoromycota</taxon>
        <taxon>Mortierellomycotina</taxon>
        <taxon>Mortierellomycetes</taxon>
        <taxon>Mortierellales</taxon>
        <taxon>Mortierellaceae</taxon>
        <taxon>Entomortierella</taxon>
    </lineage>
</organism>
<dbReference type="SUPFAM" id="SSF52172">
    <property type="entry name" value="CheY-like"/>
    <property type="match status" value="1"/>
</dbReference>
<dbReference type="Proteomes" id="UP000827284">
    <property type="component" value="Unassembled WGS sequence"/>
</dbReference>
<dbReference type="InterPro" id="IPR011006">
    <property type="entry name" value="CheY-like_superfamily"/>
</dbReference>
<feature type="domain" description="PDEase" evidence="5">
    <location>
        <begin position="334"/>
        <end position="738"/>
    </location>
</feature>
<dbReference type="InterPro" id="IPR003607">
    <property type="entry name" value="HD/PDEase_dom"/>
</dbReference>
<feature type="compositionally biased region" description="Low complexity" evidence="4">
    <location>
        <begin position="456"/>
        <end position="472"/>
    </location>
</feature>
<dbReference type="GO" id="GO:0007165">
    <property type="term" value="P:signal transduction"/>
    <property type="evidence" value="ECO:0007669"/>
    <property type="project" value="InterPro"/>
</dbReference>
<dbReference type="OrthoDB" id="546632at2759"/>
<dbReference type="InterPro" id="IPR036971">
    <property type="entry name" value="PDEase_catalytic_dom_sf"/>
</dbReference>
<evidence type="ECO:0000313" key="7">
    <source>
        <dbReference type="Proteomes" id="UP000827284"/>
    </source>
</evidence>
<dbReference type="SMART" id="SM00471">
    <property type="entry name" value="HDc"/>
    <property type="match status" value="1"/>
</dbReference>
<feature type="region of interest" description="Disordered" evidence="4">
    <location>
        <begin position="42"/>
        <end position="106"/>
    </location>
</feature>
<evidence type="ECO:0000256" key="2">
    <source>
        <dbReference type="ARBA" id="ARBA00022801"/>
    </source>
</evidence>
<dbReference type="AlphaFoldDB" id="A0A9P3H2D7"/>
<feature type="compositionally biased region" description="Polar residues" evidence="4">
    <location>
        <begin position="920"/>
        <end position="931"/>
    </location>
</feature>
<feature type="compositionally biased region" description="Low complexity" evidence="4">
    <location>
        <begin position="934"/>
        <end position="950"/>
    </location>
</feature>
<dbReference type="InterPro" id="IPR023174">
    <property type="entry name" value="PDEase_CS"/>
</dbReference>
<sequence length="1063" mass="115806">MEPTEYLVLLIDPNLDTHSAVPTTPSQLAAFGSIAHTETLSNTSSQSLCSSTSTSSTATSHTSNSSSTRLSPLRKTQRSPRSKSKSTGTLDSRSRSESRSSDGSGQLSSILQLAGLKVLTTATFESAMALLEHRSPNETRPMLLLVDVDGEGYLSPAQQRSGLHQDRQPLSRGLNGEHGIERLTQEKGQRHLRATSDSTVTKRTQSRSRRPVSKSTRQNGLTGLEFLENVLQGLAKGSLYHIVPIAVTSTASQDKIAELFNLGVADVVLKPIQQQVARTLFLNIHRYSKYRTAVTIPRYASQKNTLALPSHSRLRNVFLKDQWLSDILIQHYCPTPSMLSLQDFPSMSSLGAKERVAHLKKRLLSWDFHPHDLCEEDLMRCVVIVIQEVMKLDGLGDLNIPEHLLHRFVIGLRDSYHRSNPYHNFAHAVDVLQATFYFLCRMGKLPLSGTGYHPLPSTDSEPSSSESGSTSSNDDPPGENVEGRLKHIRVQDFLRPEDIFALVVASIGHDVGHPGVNNMFLINAHTPLAQVYNDRSVLESFHSMALFQVMKKHGFECFDVDSQNRKFMEFRKMVVSTILATDMGLHFDYVGKIKEQSERLRMRNTPAGQIPKPNQASIDEQERLVLCGTLIKCADISNASRPFHVAERWSSVLLQEMCNQADIEKEMAVSSGSQPVPDVQTKSLANDPGMQIDSQLGFIHGFAMPLFASVKEIIPEMSYCVELLQINHKIWQDRKMDYLQNGGSGPLPFTMTKPAKEASDLPQNSSSPRKTGTHIRARSHGPKQLEMDVKGQRPESAGAPKVPNGTVRRISKPASTPPAPAPAPESSAGGSSIPRPRSRPKAATSEGDVLPKTYGQESRLNGPSRIQSNGRVRQQSSREPVSRIASTVAPASVPSTPSGSRSRIPGGRLEAGMSPLGKQGDSTQKLETPSKLTPRGQRSPGRRSQGPQQGHGTQSHDTHPKHEKNTTLSLGNGGVGGTPLEHGETIVLGSLLPVDLLSKSAPSDKSTATSSPLSPPLPKTPGSIKAVSPGIPYGSLSGGKRIHQKQDYFGPQATATAATQDGH</sequence>
<feature type="compositionally biased region" description="Polar residues" evidence="4">
    <location>
        <begin position="1053"/>
        <end position="1063"/>
    </location>
</feature>
<dbReference type="GO" id="GO:0004114">
    <property type="term" value="F:3',5'-cyclic-nucleotide phosphodiesterase activity"/>
    <property type="evidence" value="ECO:0007669"/>
    <property type="project" value="InterPro"/>
</dbReference>
<feature type="compositionally biased region" description="Low complexity" evidence="4">
    <location>
        <begin position="42"/>
        <end position="71"/>
    </location>
</feature>
<comment type="caution">
    <text evidence="6">The sequence shown here is derived from an EMBL/GenBank/DDBJ whole genome shotgun (WGS) entry which is preliminary data.</text>
</comment>
<name>A0A9P3H2D7_9FUNG</name>
<dbReference type="CDD" id="cd00077">
    <property type="entry name" value="HDc"/>
    <property type="match status" value="1"/>
</dbReference>
<dbReference type="GO" id="GO:0046872">
    <property type="term" value="F:metal ion binding"/>
    <property type="evidence" value="ECO:0007669"/>
    <property type="project" value="UniProtKB-KW"/>
</dbReference>
<evidence type="ECO:0000259" key="5">
    <source>
        <dbReference type="PROSITE" id="PS51845"/>
    </source>
</evidence>
<dbReference type="PANTHER" id="PTHR11347">
    <property type="entry name" value="CYCLIC NUCLEOTIDE PHOSPHODIESTERASE"/>
    <property type="match status" value="1"/>
</dbReference>
<feature type="compositionally biased region" description="Basic residues" evidence="4">
    <location>
        <begin position="771"/>
        <end position="781"/>
    </location>
</feature>
<feature type="region of interest" description="Disordered" evidence="4">
    <location>
        <begin position="155"/>
        <end position="217"/>
    </location>
</feature>
<feature type="region of interest" description="Disordered" evidence="4">
    <location>
        <begin position="742"/>
        <end position="982"/>
    </location>
</feature>
<feature type="compositionally biased region" description="Basic residues" evidence="4">
    <location>
        <begin position="75"/>
        <end position="84"/>
    </location>
</feature>
<feature type="compositionally biased region" description="Basic and acidic residues" evidence="4">
    <location>
        <begin position="178"/>
        <end position="189"/>
    </location>
</feature>
<feature type="compositionally biased region" description="Basic and acidic residues" evidence="4">
    <location>
        <begin position="954"/>
        <end position="965"/>
    </location>
</feature>
<feature type="compositionally biased region" description="Basic and acidic residues" evidence="4">
    <location>
        <begin position="783"/>
        <end position="793"/>
    </location>
</feature>
<dbReference type="PROSITE" id="PS00126">
    <property type="entry name" value="PDEASE_I_1"/>
    <property type="match status" value="1"/>
</dbReference>
<feature type="region of interest" description="Disordered" evidence="4">
    <location>
        <begin position="997"/>
        <end position="1063"/>
    </location>
</feature>
<evidence type="ECO:0000313" key="6">
    <source>
        <dbReference type="EMBL" id="GJJ68764.1"/>
    </source>
</evidence>
<keyword evidence="2 3" id="KW-0378">Hydrolase</keyword>
<keyword evidence="7" id="KW-1185">Reference proteome</keyword>
<dbReference type="SUPFAM" id="SSF109604">
    <property type="entry name" value="HD-domain/PDEase-like"/>
    <property type="match status" value="1"/>
</dbReference>
<feature type="compositionally biased region" description="Polar residues" evidence="4">
    <location>
        <begin position="855"/>
        <end position="879"/>
    </location>
</feature>
<dbReference type="PROSITE" id="PS51845">
    <property type="entry name" value="PDEASE_I_2"/>
    <property type="match status" value="1"/>
</dbReference>
<evidence type="ECO:0000256" key="1">
    <source>
        <dbReference type="ARBA" id="ARBA00022723"/>
    </source>
</evidence>
<dbReference type="EMBL" id="BQFW01000002">
    <property type="protein sequence ID" value="GJJ68764.1"/>
    <property type="molecule type" value="Genomic_DNA"/>
</dbReference>
<dbReference type="EC" id="3.1.4.-" evidence="3"/>
<protein>
    <recommendedName>
        <fullName evidence="3">Phosphodiesterase</fullName>
        <ecNumber evidence="3">3.1.4.-</ecNumber>
    </recommendedName>
</protein>
<accession>A0A9P3H2D7</accession>
<dbReference type="Gene3D" id="3.40.50.2300">
    <property type="match status" value="1"/>
</dbReference>
<feature type="compositionally biased region" description="Polar residues" evidence="4">
    <location>
        <begin position="761"/>
        <end position="770"/>
    </location>
</feature>
<reference evidence="6" key="2">
    <citation type="journal article" date="2022" name="Microbiol. Resour. Announc.">
        <title>Whole-Genome Sequence of Entomortierella parvispora E1425, a Mucoromycotan Fungus Associated with Burkholderiaceae-Related Endosymbiotic Bacteria.</title>
        <authorList>
            <person name="Herlambang A."/>
            <person name="Guo Y."/>
            <person name="Takashima Y."/>
            <person name="Narisawa K."/>
            <person name="Ohta H."/>
            <person name="Nishizawa T."/>
        </authorList>
    </citation>
    <scope>NUCLEOTIDE SEQUENCE</scope>
    <source>
        <strain evidence="6">E1425</strain>
    </source>
</reference>
<evidence type="ECO:0000256" key="4">
    <source>
        <dbReference type="SAM" id="MobiDB-lite"/>
    </source>
</evidence>
<dbReference type="InterPro" id="IPR002073">
    <property type="entry name" value="PDEase_catalytic_dom"/>
</dbReference>
<comment type="cofactor">
    <cofactor evidence="3">
        <name>a divalent metal cation</name>
        <dbReference type="ChEBI" id="CHEBI:60240"/>
    </cofactor>
    <text evidence="3">Binds 2 divalent metal cations per subunit. Site 1 may preferentially bind zinc ions, while site 2 has a preference for magnesium and/or manganese ions.</text>
</comment>
<dbReference type="Pfam" id="PF00233">
    <property type="entry name" value="PDEase_I"/>
    <property type="match status" value="1"/>
</dbReference>
<keyword evidence="1 3" id="KW-0479">Metal-binding</keyword>
<proteinExistence type="inferred from homology"/>
<comment type="similarity">
    <text evidence="3">Belongs to the cyclic nucleotide phosphodiesterase family.</text>
</comment>